<feature type="binding site" evidence="8 12">
    <location>
        <position position="320"/>
    </location>
    <ligand>
        <name>substrate</name>
    </ligand>
</feature>
<dbReference type="AlphaFoldDB" id="A0A398BAA7"/>
<feature type="binding site" evidence="8 12">
    <location>
        <position position="254"/>
    </location>
    <ligand>
        <name>substrate</name>
    </ligand>
</feature>
<dbReference type="UniPathway" id="UPA00031">
    <property type="reaction ID" value="UER00014"/>
</dbReference>
<keyword evidence="8" id="KW-0028">Amino-acid biosynthesis</keyword>
<dbReference type="GO" id="GO:0051287">
    <property type="term" value="F:NAD binding"/>
    <property type="evidence" value="ECO:0007669"/>
    <property type="project" value="InterPro"/>
</dbReference>
<evidence type="ECO:0000256" key="12">
    <source>
        <dbReference type="PIRSR" id="PIRSR000099-3"/>
    </source>
</evidence>
<feature type="binding site" evidence="8 12">
    <location>
        <position position="353"/>
    </location>
    <ligand>
        <name>substrate</name>
    </ligand>
</feature>
<feature type="binding site" evidence="8 13">
    <location>
        <position position="353"/>
    </location>
    <ligand>
        <name>Zn(2+)</name>
        <dbReference type="ChEBI" id="CHEBI:29105"/>
    </ligand>
</feature>
<evidence type="ECO:0000256" key="1">
    <source>
        <dbReference type="ARBA" id="ARBA00003850"/>
    </source>
</evidence>
<feature type="binding site" evidence="8 12">
    <location>
        <position position="412"/>
    </location>
    <ligand>
        <name>substrate</name>
    </ligand>
</feature>
<feature type="binding site" evidence="8 13">
    <location>
        <position position="412"/>
    </location>
    <ligand>
        <name>Zn(2+)</name>
        <dbReference type="ChEBI" id="CHEBI:29105"/>
    </ligand>
</feature>
<evidence type="ECO:0000256" key="4">
    <source>
        <dbReference type="ARBA" id="ARBA00022723"/>
    </source>
</evidence>
<comment type="function">
    <text evidence="1 8">Catalyzes the sequential NAD-dependent oxidations of L-histidinol to L-histidinaldehyde and then to L-histidine.</text>
</comment>
<keyword evidence="5 8" id="KW-0862">Zinc</keyword>
<evidence type="ECO:0000256" key="3">
    <source>
        <dbReference type="ARBA" id="ARBA00012965"/>
    </source>
</evidence>
<sequence>MKIERLTKDLSLKRSVDSGTEDQRKAVQDIINDVRKNGDAAVSQYTEKFDGVQVKELLVSEAELEAAVATLPDQQLAIIQEAADNIRMFHEKQTRNSWMTTDETGTMLGQKITPLDAVGVYVPGGTAAYPSSVLMNIMPAKVAGVKRIVMVSPPGKDGSLSAPVLAAAKIAGVTEIYKVGGAQAIAALAYGTETIAKVDKIVGPGNIYVALAKREVFGDVAIDMIAGPSEIAVLADETAIAAEVAADLLSQAEHDARACSVLITTSPELAEEVASEVEKQLALLPRRDIAAASIADYGRIVVCDSLAEAIDAVNELAPEHLEIITRDAMEVMAQIRHAGAIFIGRFSSEPVGDYFAGPNHVLPTNGTARFSSPLNVDDFQKKSSIIMYSETAFRQNAEKIAAFARMEGLEAHARAIEARKK</sequence>
<evidence type="ECO:0000256" key="7">
    <source>
        <dbReference type="ARBA" id="ARBA00049489"/>
    </source>
</evidence>
<gene>
    <name evidence="8 15" type="primary">hisD</name>
    <name evidence="15" type="ORF">D1953_13305</name>
</gene>
<dbReference type="SUPFAM" id="SSF53720">
    <property type="entry name" value="ALDH-like"/>
    <property type="match status" value="1"/>
</dbReference>
<dbReference type="PROSITE" id="PS00611">
    <property type="entry name" value="HISOL_DEHYDROGENASE"/>
    <property type="match status" value="1"/>
</dbReference>
<feature type="binding site" evidence="8 11">
    <location>
        <position position="206"/>
    </location>
    <ligand>
        <name>NAD(+)</name>
        <dbReference type="ChEBI" id="CHEBI:57540"/>
    </ligand>
</feature>
<keyword evidence="6 8" id="KW-0560">Oxidoreductase</keyword>
<feature type="binding site" evidence="8 12">
    <location>
        <position position="251"/>
    </location>
    <ligand>
        <name>substrate</name>
    </ligand>
</feature>
<comment type="caution">
    <text evidence="15">The sequence shown here is derived from an EMBL/GenBank/DDBJ whole genome shotgun (WGS) entry which is preliminary data.</text>
</comment>
<evidence type="ECO:0000256" key="13">
    <source>
        <dbReference type="PIRSR" id="PIRSR000099-4"/>
    </source>
</evidence>
<dbReference type="PRINTS" id="PR00083">
    <property type="entry name" value="HOLDHDRGNASE"/>
</dbReference>
<dbReference type="InterPro" id="IPR016161">
    <property type="entry name" value="Ald_DH/histidinol_DH"/>
</dbReference>
<dbReference type="Gene3D" id="1.20.5.1300">
    <property type="match status" value="1"/>
</dbReference>
<dbReference type="CDD" id="cd06572">
    <property type="entry name" value="Histidinol_dh"/>
    <property type="match status" value="1"/>
</dbReference>
<evidence type="ECO:0000256" key="9">
    <source>
        <dbReference type="PIRNR" id="PIRNR000099"/>
    </source>
</evidence>
<dbReference type="Proteomes" id="UP000266016">
    <property type="component" value="Unassembled WGS sequence"/>
</dbReference>
<dbReference type="GO" id="GO:0008270">
    <property type="term" value="F:zinc ion binding"/>
    <property type="evidence" value="ECO:0007669"/>
    <property type="project" value="UniProtKB-UniRule"/>
</dbReference>
<evidence type="ECO:0000256" key="6">
    <source>
        <dbReference type="ARBA" id="ARBA00023002"/>
    </source>
</evidence>
<evidence type="ECO:0000256" key="8">
    <source>
        <dbReference type="HAMAP-Rule" id="MF_01024"/>
    </source>
</evidence>
<name>A0A398BAA7_9BACI</name>
<evidence type="ECO:0000256" key="5">
    <source>
        <dbReference type="ARBA" id="ARBA00022833"/>
    </source>
</evidence>
<evidence type="ECO:0000256" key="2">
    <source>
        <dbReference type="ARBA" id="ARBA00010178"/>
    </source>
</evidence>
<reference evidence="15 16" key="1">
    <citation type="submission" date="2018-08" db="EMBL/GenBank/DDBJ databases">
        <title>Bacillus jemisoniae sp. nov., Bacillus chryseoplanitiae sp. nov., Bacillus resnikiae sp. nov., and Bacillus frankliniae sp. nov., isolated from Viking spacecraft and associated surfaces.</title>
        <authorList>
            <person name="Seuylemezian A."/>
            <person name="Vaishampayan P."/>
        </authorList>
    </citation>
    <scope>NUCLEOTIDE SEQUENCE [LARGE SCALE GENOMIC DNA]</scope>
    <source>
        <strain evidence="15 16">MA001</strain>
    </source>
</reference>
<feature type="binding site" evidence="8 13">
    <location>
        <position position="251"/>
    </location>
    <ligand>
        <name>Zn(2+)</name>
        <dbReference type="ChEBI" id="CHEBI:29105"/>
    </ligand>
</feature>
<evidence type="ECO:0000256" key="14">
    <source>
        <dbReference type="RuleBase" id="RU004175"/>
    </source>
</evidence>
<keyword evidence="8 11" id="KW-0520">NAD</keyword>
<evidence type="ECO:0000256" key="10">
    <source>
        <dbReference type="PIRSR" id="PIRSR000099-1"/>
    </source>
</evidence>
<keyword evidence="16" id="KW-1185">Reference proteome</keyword>
<comment type="pathway">
    <text evidence="8">Amino-acid biosynthesis; L-histidine biosynthesis; L-histidine from 5-phospho-alpha-D-ribose 1-diphosphate: step 9/9.</text>
</comment>
<feature type="active site" description="Proton acceptor" evidence="8 10">
    <location>
        <position position="319"/>
    </location>
</feature>
<dbReference type="FunFam" id="3.40.50.1980:FF:000001">
    <property type="entry name" value="Histidinol dehydrogenase"/>
    <property type="match status" value="1"/>
</dbReference>
<organism evidence="15 16">
    <name type="scientific">Peribacillus asahii</name>
    <dbReference type="NCBI Taxonomy" id="228899"/>
    <lineage>
        <taxon>Bacteria</taxon>
        <taxon>Bacillati</taxon>
        <taxon>Bacillota</taxon>
        <taxon>Bacilli</taxon>
        <taxon>Bacillales</taxon>
        <taxon>Bacillaceae</taxon>
        <taxon>Peribacillus</taxon>
    </lineage>
</organism>
<dbReference type="PANTHER" id="PTHR21256:SF2">
    <property type="entry name" value="HISTIDINE BIOSYNTHESIS TRIFUNCTIONAL PROTEIN"/>
    <property type="match status" value="1"/>
</dbReference>
<dbReference type="NCBIfam" id="TIGR00069">
    <property type="entry name" value="hisD"/>
    <property type="match status" value="1"/>
</dbReference>
<dbReference type="InterPro" id="IPR022695">
    <property type="entry name" value="Histidinol_DH_monofunct"/>
</dbReference>
<accession>A0A398BAA7</accession>
<feature type="binding site" evidence="8 12">
    <location>
        <position position="229"/>
    </location>
    <ligand>
        <name>substrate</name>
    </ligand>
</feature>
<dbReference type="Gene3D" id="3.40.50.1980">
    <property type="entry name" value="Nitrogenase molybdenum iron protein domain"/>
    <property type="match status" value="2"/>
</dbReference>
<comment type="catalytic activity">
    <reaction evidence="7 8">
        <text>L-histidinol + 2 NAD(+) + H2O = L-histidine + 2 NADH + 3 H(+)</text>
        <dbReference type="Rhea" id="RHEA:20641"/>
        <dbReference type="ChEBI" id="CHEBI:15377"/>
        <dbReference type="ChEBI" id="CHEBI:15378"/>
        <dbReference type="ChEBI" id="CHEBI:57540"/>
        <dbReference type="ChEBI" id="CHEBI:57595"/>
        <dbReference type="ChEBI" id="CHEBI:57699"/>
        <dbReference type="ChEBI" id="CHEBI:57945"/>
        <dbReference type="EC" id="1.1.1.23"/>
    </reaction>
</comment>
<comment type="similarity">
    <text evidence="2 8 9 14">Belongs to the histidinol dehydrogenase family.</text>
</comment>
<feature type="active site" description="Proton acceptor" evidence="8 10">
    <location>
        <position position="320"/>
    </location>
</feature>
<dbReference type="GO" id="GO:0000105">
    <property type="term" value="P:L-histidine biosynthetic process"/>
    <property type="evidence" value="ECO:0007669"/>
    <property type="project" value="UniProtKB-UniRule"/>
</dbReference>
<dbReference type="PANTHER" id="PTHR21256">
    <property type="entry name" value="HISTIDINOL DEHYDROGENASE HDH"/>
    <property type="match status" value="1"/>
</dbReference>
<keyword evidence="4 8" id="KW-0479">Metal-binding</keyword>
<dbReference type="InterPro" id="IPR001692">
    <property type="entry name" value="Histidinol_DH_CS"/>
</dbReference>
<keyword evidence="8" id="KW-0368">Histidine biosynthesis</keyword>
<feature type="binding site" evidence="8 12">
    <location>
        <position position="407"/>
    </location>
    <ligand>
        <name>substrate</name>
    </ligand>
</feature>
<dbReference type="EMBL" id="QWVS01000023">
    <property type="protein sequence ID" value="RID84830.1"/>
    <property type="molecule type" value="Genomic_DNA"/>
</dbReference>
<dbReference type="PIRSF" id="PIRSF000099">
    <property type="entry name" value="Histidinol_dh"/>
    <property type="match status" value="1"/>
</dbReference>
<dbReference type="GO" id="GO:0005829">
    <property type="term" value="C:cytosol"/>
    <property type="evidence" value="ECO:0007669"/>
    <property type="project" value="TreeGrafter"/>
</dbReference>
<evidence type="ECO:0000256" key="11">
    <source>
        <dbReference type="PIRSR" id="PIRSR000099-2"/>
    </source>
</evidence>
<dbReference type="Pfam" id="PF00815">
    <property type="entry name" value="Histidinol_dh"/>
    <property type="match status" value="1"/>
</dbReference>
<feature type="binding site" evidence="8 13">
    <location>
        <position position="254"/>
    </location>
    <ligand>
        <name>Zn(2+)</name>
        <dbReference type="ChEBI" id="CHEBI:29105"/>
    </ligand>
</feature>
<dbReference type="GO" id="GO:0004399">
    <property type="term" value="F:histidinol dehydrogenase activity"/>
    <property type="evidence" value="ECO:0007669"/>
    <property type="project" value="UniProtKB-UniRule"/>
</dbReference>
<feature type="binding site" evidence="8 11">
    <location>
        <position position="183"/>
    </location>
    <ligand>
        <name>NAD(+)</name>
        <dbReference type="ChEBI" id="CHEBI:57540"/>
    </ligand>
</feature>
<dbReference type="InterPro" id="IPR012131">
    <property type="entry name" value="Hstdl_DH"/>
</dbReference>
<proteinExistence type="inferred from homology"/>
<dbReference type="RefSeq" id="WP_119117680.1">
    <property type="nucleotide sequence ID" value="NZ_QWVS01000023.1"/>
</dbReference>
<evidence type="ECO:0000313" key="16">
    <source>
        <dbReference type="Proteomes" id="UP000266016"/>
    </source>
</evidence>
<feature type="binding site" evidence="8 11">
    <location>
        <position position="121"/>
    </location>
    <ligand>
        <name>NAD(+)</name>
        <dbReference type="ChEBI" id="CHEBI:57540"/>
    </ligand>
</feature>
<protein>
    <recommendedName>
        <fullName evidence="3 8">Histidinol dehydrogenase</fullName>
        <shortName evidence="8">HDH</shortName>
        <ecNumber evidence="3 8">1.1.1.23</ecNumber>
    </recommendedName>
</protein>
<evidence type="ECO:0000313" key="15">
    <source>
        <dbReference type="EMBL" id="RID84830.1"/>
    </source>
</evidence>
<dbReference type="HAMAP" id="MF_01024">
    <property type="entry name" value="HisD"/>
    <property type="match status" value="1"/>
</dbReference>
<dbReference type="FunFam" id="3.40.50.1980:FF:000026">
    <property type="entry name" value="Histidinol dehydrogenase"/>
    <property type="match status" value="1"/>
</dbReference>
<comment type="cofactor">
    <cofactor evidence="8 13">
        <name>Zn(2+)</name>
        <dbReference type="ChEBI" id="CHEBI:29105"/>
    </cofactor>
    <text evidence="8 13">Binds 1 zinc ion per subunit.</text>
</comment>
<dbReference type="EC" id="1.1.1.23" evidence="3 8"/>